<name>A0A3Q8X2S4_9BACL</name>
<dbReference type="SUPFAM" id="SSF51338">
    <property type="entry name" value="Composite domain of metallo-dependent hydrolases"/>
    <property type="match status" value="1"/>
</dbReference>
<feature type="site" description="Transition state stabilizer" evidence="3">
    <location>
        <position position="155"/>
    </location>
</feature>
<feature type="binding site" description="via carbamate group" evidence="1">
    <location>
        <position position="153"/>
    </location>
    <ligand>
        <name>Zn(2+)</name>
        <dbReference type="ChEBI" id="CHEBI:29105"/>
        <label>1</label>
    </ligand>
</feature>
<dbReference type="KEGG" id="palb:EJC50_05440"/>
<dbReference type="RefSeq" id="WP_126013366.1">
    <property type="nucleotide sequence ID" value="NZ_CP034437.1"/>
</dbReference>
<dbReference type="InterPro" id="IPR020043">
    <property type="entry name" value="Deacetylase_Atu3266-like"/>
</dbReference>
<accession>A0A3Q8X2S4</accession>
<dbReference type="SUPFAM" id="SSF51556">
    <property type="entry name" value="Metallo-dependent hydrolases"/>
    <property type="match status" value="1"/>
</dbReference>
<dbReference type="EC" id="3.5.2.3" evidence="4"/>
<evidence type="ECO:0000313" key="5">
    <source>
        <dbReference type="Proteomes" id="UP000272528"/>
    </source>
</evidence>
<dbReference type="PIRSF" id="PIRSF039004">
    <property type="entry name" value="ADE_EF_0837"/>
    <property type="match status" value="1"/>
</dbReference>
<gene>
    <name evidence="4" type="ORF">EJC50_05440</name>
</gene>
<dbReference type="InterPro" id="IPR047601">
    <property type="entry name" value="EF_0837-like"/>
</dbReference>
<evidence type="ECO:0000256" key="3">
    <source>
        <dbReference type="PIRSR" id="PIRSR039004-3"/>
    </source>
</evidence>
<feature type="modified residue" description="N6-carboxylysine" evidence="2">
    <location>
        <position position="153"/>
    </location>
</feature>
<protein>
    <submittedName>
        <fullName evidence="4">Amidohydrolase/deacetylase family metallohydrolase</fullName>
        <ecNumber evidence="4">3.5.2.3</ecNumber>
    </submittedName>
</protein>
<dbReference type="PANTHER" id="PTHR42717">
    <property type="entry name" value="DIHYDROOROTASE-RELATED"/>
    <property type="match status" value="1"/>
</dbReference>
<dbReference type="GO" id="GO:0046872">
    <property type="term" value="F:metal ion binding"/>
    <property type="evidence" value="ECO:0007669"/>
    <property type="project" value="UniProtKB-KW"/>
</dbReference>
<keyword evidence="5" id="KW-1185">Reference proteome</keyword>
<keyword evidence="4" id="KW-0378">Hydrolase</keyword>
<keyword evidence="1" id="KW-0862">Zinc</keyword>
<feature type="binding site" evidence="1">
    <location>
        <position position="209"/>
    </location>
    <ligand>
        <name>Zn(2+)</name>
        <dbReference type="ChEBI" id="CHEBI:29105"/>
        <label>2</label>
    </ligand>
</feature>
<feature type="binding site" description="via carbamate group" evidence="1">
    <location>
        <position position="153"/>
    </location>
    <ligand>
        <name>Zn(2+)</name>
        <dbReference type="ChEBI" id="CHEBI:29105"/>
        <label>2</label>
    </ligand>
</feature>
<sequence length="368" mass="39536">MTDNMVLRGATLTDGRKVDIVIADGVIAEVTETGNGSVVGSRELDCSGLFVSSGWIDLHVHAFSELNPYGDEIDEIGVKQGVAVIVDAGSCGADRIGDLAASRAGALTTVYALLNVSKIGLQRIDELSDLAWLEKELAVQAVRLYPDFIVGWKARMSGSVVRENGIQPLRIARELAETTELPLMVHIGSAPPKVEDILPLLARGDVVTHYLNGKSNRLFQEDGRPIPALIEAVARGVRMDVGHGTASFSFETAEAAKQSGIRFDTISSDIYRGNRQNGPVYSLAHVMSKFLALGYPLSEVIGGVTASAAEWLGKPELGRIQAGDRANLTLFAVEGERAVFVDSEGETRIGEQQIRARGVYTNGRFIEC</sequence>
<dbReference type="InterPro" id="IPR032466">
    <property type="entry name" value="Metal_Hydrolase"/>
</dbReference>
<dbReference type="NCBIfam" id="TIGR03583">
    <property type="entry name" value="EF_0837"/>
    <property type="match status" value="1"/>
</dbReference>
<dbReference type="PANTHER" id="PTHR42717:SF1">
    <property type="entry name" value="IMIDAZOLONEPROPIONASE AND RELATED AMIDOHYDROLASES"/>
    <property type="match status" value="1"/>
</dbReference>
<feature type="binding site" evidence="1">
    <location>
        <position position="269"/>
    </location>
    <ligand>
        <name>Zn(2+)</name>
        <dbReference type="ChEBI" id="CHEBI:29105"/>
        <label>1</label>
    </ligand>
</feature>
<feature type="binding site" evidence="1">
    <location>
        <position position="186"/>
    </location>
    <ligand>
        <name>Zn(2+)</name>
        <dbReference type="ChEBI" id="CHEBI:29105"/>
        <label>2</label>
    </ligand>
</feature>
<dbReference type="InterPro" id="IPR011059">
    <property type="entry name" value="Metal-dep_hydrolase_composite"/>
</dbReference>
<dbReference type="EMBL" id="CP034437">
    <property type="protein sequence ID" value="AZN39168.1"/>
    <property type="molecule type" value="Genomic_DNA"/>
</dbReference>
<dbReference type="Gene3D" id="3.20.20.140">
    <property type="entry name" value="Metal-dependent hydrolases"/>
    <property type="match status" value="1"/>
</dbReference>
<feature type="binding site" evidence="1">
    <location>
        <position position="61"/>
    </location>
    <ligand>
        <name>Zn(2+)</name>
        <dbReference type="ChEBI" id="CHEBI:29105"/>
        <label>1</label>
    </ligand>
</feature>
<reference evidence="5" key="1">
    <citation type="submission" date="2018-12" db="EMBL/GenBank/DDBJ databases">
        <title>Genome sequence of Peanibacillus sp.</title>
        <authorList>
            <person name="Subramani G."/>
            <person name="Srinivasan S."/>
            <person name="Kim M.K."/>
        </authorList>
    </citation>
    <scope>NUCLEOTIDE SEQUENCE [LARGE SCALE GENOMIC DNA]</scope>
    <source>
        <strain evidence="5">18JY67-1</strain>
    </source>
</reference>
<proteinExistence type="predicted"/>
<dbReference type="AlphaFoldDB" id="A0A3Q8X2S4"/>
<dbReference type="GO" id="GO:0019213">
    <property type="term" value="F:deacetylase activity"/>
    <property type="evidence" value="ECO:0007669"/>
    <property type="project" value="InterPro"/>
</dbReference>
<dbReference type="GO" id="GO:0004151">
    <property type="term" value="F:dihydroorotase activity"/>
    <property type="evidence" value="ECO:0007669"/>
    <property type="project" value="UniProtKB-EC"/>
</dbReference>
<keyword evidence="1" id="KW-0479">Metal-binding</keyword>
<dbReference type="OrthoDB" id="9796020at2"/>
<feature type="binding site" evidence="1">
    <location>
        <position position="59"/>
    </location>
    <ligand>
        <name>Zn(2+)</name>
        <dbReference type="ChEBI" id="CHEBI:29105"/>
        <label>1</label>
    </ligand>
</feature>
<evidence type="ECO:0000256" key="1">
    <source>
        <dbReference type="PIRSR" id="PIRSR039004-1"/>
    </source>
</evidence>
<dbReference type="NCBIfam" id="NF006689">
    <property type="entry name" value="PRK09237.1"/>
    <property type="match status" value="1"/>
</dbReference>
<organism evidence="4 5">
    <name type="scientific">Paenibacillus albus</name>
    <dbReference type="NCBI Taxonomy" id="2495582"/>
    <lineage>
        <taxon>Bacteria</taxon>
        <taxon>Bacillati</taxon>
        <taxon>Bacillota</taxon>
        <taxon>Bacilli</taxon>
        <taxon>Bacillales</taxon>
        <taxon>Paenibacillaceae</taxon>
        <taxon>Paenibacillus</taxon>
    </lineage>
</organism>
<evidence type="ECO:0000256" key="2">
    <source>
        <dbReference type="PIRSR" id="PIRSR039004-2"/>
    </source>
</evidence>
<dbReference type="Gene3D" id="2.30.40.10">
    <property type="entry name" value="Urease, subunit C, domain 1"/>
    <property type="match status" value="1"/>
</dbReference>
<evidence type="ECO:0000313" key="4">
    <source>
        <dbReference type="EMBL" id="AZN39168.1"/>
    </source>
</evidence>
<dbReference type="Proteomes" id="UP000272528">
    <property type="component" value="Chromosome"/>
</dbReference>